<dbReference type="Gene3D" id="1.10.287.2900">
    <property type="match status" value="1"/>
</dbReference>
<reference evidence="1 2" key="1">
    <citation type="journal article" date="2018" name="Nat. Ecol. Evol.">
        <title>Shark genomes provide insights into elasmobranch evolution and the origin of vertebrates.</title>
        <authorList>
            <person name="Hara Y"/>
            <person name="Yamaguchi K"/>
            <person name="Onimaru K"/>
            <person name="Kadota M"/>
            <person name="Koyanagi M"/>
            <person name="Keeley SD"/>
            <person name="Tatsumi K"/>
            <person name="Tanaka K"/>
            <person name="Motone F"/>
            <person name="Kageyama Y"/>
            <person name="Nozu R"/>
            <person name="Adachi N"/>
            <person name="Nishimura O"/>
            <person name="Nakagawa R"/>
            <person name="Tanegashima C"/>
            <person name="Kiyatake I"/>
            <person name="Matsumoto R"/>
            <person name="Murakumo K"/>
            <person name="Nishida K"/>
            <person name="Terakita A"/>
            <person name="Kuratani S"/>
            <person name="Sato K"/>
            <person name="Hyodo S Kuraku.S."/>
        </authorList>
    </citation>
    <scope>NUCLEOTIDE SEQUENCE [LARGE SCALE GENOMIC DNA]</scope>
</reference>
<gene>
    <name evidence="1" type="ORF">chiPu_0003616</name>
</gene>
<dbReference type="Proteomes" id="UP000287033">
    <property type="component" value="Unassembled WGS sequence"/>
</dbReference>
<dbReference type="STRING" id="137246.A0A401S498"/>
<organism evidence="1 2">
    <name type="scientific">Chiloscyllium punctatum</name>
    <name type="common">Brownbanded bambooshark</name>
    <name type="synonym">Hemiscyllium punctatum</name>
    <dbReference type="NCBI Taxonomy" id="137246"/>
    <lineage>
        <taxon>Eukaryota</taxon>
        <taxon>Metazoa</taxon>
        <taxon>Chordata</taxon>
        <taxon>Craniata</taxon>
        <taxon>Vertebrata</taxon>
        <taxon>Chondrichthyes</taxon>
        <taxon>Elasmobranchii</taxon>
        <taxon>Galeomorphii</taxon>
        <taxon>Galeoidea</taxon>
        <taxon>Orectolobiformes</taxon>
        <taxon>Hemiscylliidae</taxon>
        <taxon>Chiloscyllium</taxon>
    </lineage>
</organism>
<proteinExistence type="predicted"/>
<dbReference type="OMA" id="QERMRCP"/>
<keyword evidence="2" id="KW-1185">Reference proteome</keyword>
<dbReference type="GO" id="GO:0032981">
    <property type="term" value="P:mitochondrial respiratory chain complex I assembly"/>
    <property type="evidence" value="ECO:0007669"/>
    <property type="project" value="InterPro"/>
</dbReference>
<dbReference type="PANTHER" id="PTHR34561">
    <property type="entry name" value="NADH DEHYDROGENASE [UBIQUINONE] 1 ALPHA SUBCOMPLEX ASSEMBLY FACTOR 8"/>
    <property type="match status" value="1"/>
</dbReference>
<dbReference type="OrthoDB" id="3821113at2759"/>
<accession>A0A401S498</accession>
<dbReference type="GO" id="GO:0005739">
    <property type="term" value="C:mitochondrion"/>
    <property type="evidence" value="ECO:0007669"/>
    <property type="project" value="InterPro"/>
</dbReference>
<evidence type="ECO:0000313" key="2">
    <source>
        <dbReference type="Proteomes" id="UP000287033"/>
    </source>
</evidence>
<comment type="caution">
    <text evidence="1">The sequence shown here is derived from an EMBL/GenBank/DDBJ whole genome shotgun (WGS) entry which is preliminary data.</text>
</comment>
<dbReference type="EMBL" id="BEZZ01000080">
    <property type="protein sequence ID" value="GCC25208.1"/>
    <property type="molecule type" value="Genomic_DNA"/>
</dbReference>
<protein>
    <recommendedName>
        <fullName evidence="3">IMS import disulfide relay-system CHCH-CHCH-like Cx9C domain-containing protein</fullName>
    </recommendedName>
</protein>
<name>A0A401S498_CHIPU</name>
<dbReference type="AlphaFoldDB" id="A0A401S498"/>
<dbReference type="PROSITE" id="PS51808">
    <property type="entry name" value="CHCH"/>
    <property type="match status" value="1"/>
</dbReference>
<dbReference type="PANTHER" id="PTHR34561:SF1">
    <property type="entry name" value="NADH DEHYDROGENASE [UBIQUINONE] 1 ALPHA SUBCOMPLEX ASSEMBLY FACTOR 8"/>
    <property type="match status" value="1"/>
</dbReference>
<evidence type="ECO:0000313" key="1">
    <source>
        <dbReference type="EMBL" id="GCC25208.1"/>
    </source>
</evidence>
<evidence type="ECO:0008006" key="3">
    <source>
        <dbReference type="Google" id="ProtNLM"/>
    </source>
</evidence>
<dbReference type="InterPro" id="IPR034595">
    <property type="entry name" value="NDUFAF8"/>
</dbReference>
<sequence length="75" mass="8388">MAAPRAMPRREVWSRTREKLRSFPHLMAACAAEASAYGRCVAANTQGSKDLRKDKCANEFQALKNCFTVNAKKAR</sequence>